<evidence type="ECO:0000313" key="3">
    <source>
        <dbReference type="Proteomes" id="UP000515344"/>
    </source>
</evidence>
<feature type="transmembrane region" description="Helical" evidence="1">
    <location>
        <begin position="234"/>
        <end position="253"/>
    </location>
</feature>
<feature type="transmembrane region" description="Helical" evidence="1">
    <location>
        <begin position="142"/>
        <end position="162"/>
    </location>
</feature>
<proteinExistence type="predicted"/>
<feature type="transmembrane region" description="Helical" evidence="1">
    <location>
        <begin position="288"/>
        <end position="306"/>
    </location>
</feature>
<organism evidence="2 3">
    <name type="scientific">Lacibacter sediminis</name>
    <dbReference type="NCBI Taxonomy" id="2760713"/>
    <lineage>
        <taxon>Bacteria</taxon>
        <taxon>Pseudomonadati</taxon>
        <taxon>Bacteroidota</taxon>
        <taxon>Chitinophagia</taxon>
        <taxon>Chitinophagales</taxon>
        <taxon>Chitinophagaceae</taxon>
        <taxon>Lacibacter</taxon>
    </lineage>
</organism>
<keyword evidence="1" id="KW-0472">Membrane</keyword>
<dbReference type="SUPFAM" id="SSF52151">
    <property type="entry name" value="FabD/lysophospholipase-like"/>
    <property type="match status" value="1"/>
</dbReference>
<evidence type="ECO:0000313" key="2">
    <source>
        <dbReference type="EMBL" id="QNA44418.1"/>
    </source>
</evidence>
<keyword evidence="3" id="KW-1185">Reference proteome</keyword>
<evidence type="ECO:0008006" key="4">
    <source>
        <dbReference type="Google" id="ProtNLM"/>
    </source>
</evidence>
<dbReference type="Gene3D" id="3.40.1090.10">
    <property type="entry name" value="Cytosolic phospholipase A2 catalytic domain"/>
    <property type="match status" value="1"/>
</dbReference>
<evidence type="ECO:0000256" key="1">
    <source>
        <dbReference type="SAM" id="Phobius"/>
    </source>
</evidence>
<feature type="transmembrane region" description="Helical" evidence="1">
    <location>
        <begin position="102"/>
        <end position="122"/>
    </location>
</feature>
<keyword evidence="1" id="KW-1133">Transmembrane helix</keyword>
<reference evidence="3" key="1">
    <citation type="submission" date="2020-08" db="EMBL/GenBank/DDBJ databases">
        <title>Lacibacter sp. S13-6-6 genome sequencing.</title>
        <authorList>
            <person name="Jin L."/>
        </authorList>
    </citation>
    <scope>NUCLEOTIDE SEQUENCE [LARGE SCALE GENOMIC DNA]</scope>
    <source>
        <strain evidence="3">S13-6-6</strain>
    </source>
</reference>
<gene>
    <name evidence="2" type="ORF">H4075_20535</name>
</gene>
<feature type="transmembrane region" description="Helical" evidence="1">
    <location>
        <begin position="26"/>
        <end position="43"/>
    </location>
</feature>
<dbReference type="KEGG" id="lacs:H4075_20535"/>
<keyword evidence="1" id="KW-0812">Transmembrane</keyword>
<dbReference type="RefSeq" id="WP_182802680.1">
    <property type="nucleotide sequence ID" value="NZ_CP060007.1"/>
</dbReference>
<dbReference type="AlphaFoldDB" id="A0A7G5XG15"/>
<dbReference type="InterPro" id="IPR016035">
    <property type="entry name" value="Acyl_Trfase/lysoPLipase"/>
</dbReference>
<dbReference type="EMBL" id="CP060007">
    <property type="protein sequence ID" value="QNA44418.1"/>
    <property type="molecule type" value="Genomic_DNA"/>
</dbReference>
<feature type="transmembrane region" description="Helical" evidence="1">
    <location>
        <begin position="259"/>
        <end position="281"/>
    </location>
</feature>
<dbReference type="Proteomes" id="UP000515344">
    <property type="component" value="Chromosome"/>
</dbReference>
<feature type="transmembrane region" description="Helical" evidence="1">
    <location>
        <begin position="63"/>
        <end position="90"/>
    </location>
</feature>
<protein>
    <recommendedName>
        <fullName evidence="4">Patatin-like phospholipase family protein</fullName>
    </recommendedName>
</protein>
<accession>A0A7G5XG15</accession>
<sequence length="752" mass="86860">MKKYLLGIWYSFPVQLIFLHFRKYQLMLLFWVLLASAASGGFMSDYGANSLFLSPEYLGEVNFFSAFFVGVAFGGFVMSWNITTFILFSSYFKFLATTSKPFLKYCINNAGIPVIFIINYFIQVVRFGKYKELLDNGEIILIMFGFIAGLVVFLLFSMLYFYGSEKAILRDMQPVLRDPQQFKQQFKPHHKAEDHQQVIKVQYFLTSFLTYRKTRNVTHYSRLFLDVIFKRHHFSAVLAIILAFLLLMVYGLFLDRPSLQLPAAASILVFFAILIGASGALAHWLDTWSIPVSILLVLIFHLLFRYEYIDIRNKAFGLNYEDRSKRPVYSLASMVKLCTPEQMQKDSLNMIRVLENWKRKQAEEKPFFYVINVSGGGNRSATFTVNMLCRLDSFMNGQLMQKTALFSGASGGMLGLTYYRELYRQQQKGKPLSFTNEMVSANISKDLLNPIFSAYVTRDLVTPAQKFSVGPYRFVKDRGYAFEQQLNFNTGNILTDQLTDYRTDEFEAKIPLGIFSSTVSQDGRKLMICSQPISFLMRPKFDSTKGITAEPDAIDYAAFFKDLDPYNLRMLTALRMNATFPYVLPNVWLPTKPIVDVMDAGLRDNFGQEITLRFLHVFADWIKENTSGVVFIQIRDRKKGEWHDDLREPGVGDILYKPVTTLQNNFYKVQDYMQESMLSYSKETVPINRFMFMYQPSANKKGAALSFHLTEREKLDISRAVFDNTNEQTIQKLMRLQETQRPVQLAQGINKE</sequence>
<name>A0A7G5XG15_9BACT</name>